<dbReference type="InterPro" id="IPR000884">
    <property type="entry name" value="TSP1_rpt"/>
</dbReference>
<evidence type="ECO:0000256" key="8">
    <source>
        <dbReference type="ARBA" id="ARBA00023180"/>
    </source>
</evidence>
<dbReference type="GO" id="GO:0031012">
    <property type="term" value="C:extracellular matrix"/>
    <property type="evidence" value="ECO:0007669"/>
    <property type="project" value="TreeGrafter"/>
</dbReference>
<gene>
    <name evidence="11" type="ORF">J437_LFUL011650</name>
</gene>
<dbReference type="InterPro" id="IPR009465">
    <property type="entry name" value="Spondin_N"/>
</dbReference>
<dbReference type="SUPFAM" id="SSF82895">
    <property type="entry name" value="TSP-1 type 1 repeat"/>
    <property type="match status" value="1"/>
</dbReference>
<evidence type="ECO:0000256" key="6">
    <source>
        <dbReference type="ARBA" id="ARBA00022889"/>
    </source>
</evidence>
<dbReference type="InterPro" id="IPR051418">
    <property type="entry name" value="Spondin/Thrombospondin_T1"/>
</dbReference>
<name>A0A8K0KGX7_LADFU</name>
<evidence type="ECO:0000256" key="9">
    <source>
        <dbReference type="SAM" id="MobiDB-lite"/>
    </source>
</evidence>
<keyword evidence="2" id="KW-0964">Secreted</keyword>
<dbReference type="GO" id="GO:0007155">
    <property type="term" value="P:cell adhesion"/>
    <property type="evidence" value="ECO:0007669"/>
    <property type="project" value="UniProtKB-KW"/>
</dbReference>
<keyword evidence="12" id="KW-1185">Reference proteome</keyword>
<dbReference type="Pfam" id="PF06468">
    <property type="entry name" value="Spond_N"/>
    <property type="match status" value="1"/>
</dbReference>
<evidence type="ECO:0000256" key="2">
    <source>
        <dbReference type="ARBA" id="ARBA00022525"/>
    </source>
</evidence>
<reference evidence="11" key="2">
    <citation type="submission" date="2017-10" db="EMBL/GenBank/DDBJ databases">
        <title>Ladona fulva Genome sequencing and assembly.</title>
        <authorList>
            <person name="Murali S."/>
            <person name="Richards S."/>
            <person name="Bandaranaike D."/>
            <person name="Bellair M."/>
            <person name="Blankenburg K."/>
            <person name="Chao H."/>
            <person name="Dinh H."/>
            <person name="Doddapaneni H."/>
            <person name="Dugan-Rocha S."/>
            <person name="Elkadiri S."/>
            <person name="Gnanaolivu R."/>
            <person name="Hernandez B."/>
            <person name="Skinner E."/>
            <person name="Javaid M."/>
            <person name="Lee S."/>
            <person name="Li M."/>
            <person name="Ming W."/>
            <person name="Munidasa M."/>
            <person name="Muniz J."/>
            <person name="Nguyen L."/>
            <person name="Hughes D."/>
            <person name="Osuji N."/>
            <person name="Pu L.-L."/>
            <person name="Puazo M."/>
            <person name="Qu C."/>
            <person name="Quiroz J."/>
            <person name="Raj R."/>
            <person name="Weissenberger G."/>
            <person name="Xin Y."/>
            <person name="Zou X."/>
            <person name="Han Y."/>
            <person name="Worley K."/>
            <person name="Muzny D."/>
            <person name="Gibbs R."/>
        </authorList>
    </citation>
    <scope>NUCLEOTIDE SEQUENCE</scope>
    <source>
        <strain evidence="11">Sampled in the wild</strain>
    </source>
</reference>
<protein>
    <recommendedName>
        <fullName evidence="10">Spondin domain-containing protein</fullName>
    </recommendedName>
</protein>
<dbReference type="InterPro" id="IPR044004">
    <property type="entry name" value="TSP1_spondin_dom"/>
</dbReference>
<dbReference type="InterPro" id="IPR036383">
    <property type="entry name" value="TSP1_rpt_sf"/>
</dbReference>
<dbReference type="SMART" id="SM00209">
    <property type="entry name" value="TSP1"/>
    <property type="match status" value="1"/>
</dbReference>
<evidence type="ECO:0000313" key="11">
    <source>
        <dbReference type="EMBL" id="KAG8232108.1"/>
    </source>
</evidence>
<keyword evidence="4" id="KW-0479">Metal-binding</keyword>
<feature type="compositionally biased region" description="Low complexity" evidence="9">
    <location>
        <begin position="159"/>
        <end position="177"/>
    </location>
</feature>
<feature type="region of interest" description="Disordered" evidence="9">
    <location>
        <begin position="159"/>
        <end position="181"/>
    </location>
</feature>
<accession>A0A8K0KGX7</accession>
<feature type="compositionally biased region" description="Basic residues" evidence="9">
    <location>
        <begin position="199"/>
        <end position="215"/>
    </location>
</feature>
<dbReference type="AlphaFoldDB" id="A0A8K0KGX7"/>
<keyword evidence="3" id="KW-0272">Extracellular matrix</keyword>
<comment type="subcellular location">
    <subcellularLocation>
        <location evidence="1">Secreted</location>
        <location evidence="1">Extracellular space</location>
        <location evidence="1">Extracellular matrix</location>
    </subcellularLocation>
</comment>
<evidence type="ECO:0000259" key="10">
    <source>
        <dbReference type="PROSITE" id="PS51020"/>
    </source>
</evidence>
<dbReference type="Pfam" id="PF19028">
    <property type="entry name" value="TSP1_spondin"/>
    <property type="match status" value="1"/>
</dbReference>
<dbReference type="OrthoDB" id="6090599at2759"/>
<sequence length="331" mass="37508">MTRIVPSPDWFIGVDSFDLCVNGNWIDTVTIETDPFDAGTDNGFTFTAPNWATEPQGVIYRLTSSYPSHPAGSFYYPNLKRLPPIATFQFIKMKEYELNEVFHHSEDSSGYEVLQMEQLPKNSVDFVRNEEIEAEAREVEAEALAEKEREMYSLPTNITTSEIPTSTMPTTTTSTEMGLIPRGDKNAIMNSIVEKYRRRGNGIRAPKTRGSRSRNVRPTQTSVSAKPEGESDISVSTASMMQESTTMGHHALLHHGRKTRKNFRKNRPPRDCHVSEWAEWSACSKSCGIGEMQRRRQVIKHARRGGRVCPNLLDTKWCGSAKPCSKSYFQW</sequence>
<feature type="domain" description="Spondin" evidence="10">
    <location>
        <begin position="1"/>
        <end position="70"/>
    </location>
</feature>
<keyword evidence="5" id="KW-0732">Signal</keyword>
<feature type="region of interest" description="Disordered" evidence="9">
    <location>
        <begin position="199"/>
        <end position="233"/>
    </location>
</feature>
<keyword evidence="8" id="KW-0325">Glycoprotein</keyword>
<dbReference type="Proteomes" id="UP000792457">
    <property type="component" value="Unassembled WGS sequence"/>
</dbReference>
<dbReference type="Gene3D" id="2.20.100.10">
    <property type="entry name" value="Thrombospondin type-1 (TSP1) repeat"/>
    <property type="match status" value="1"/>
</dbReference>
<reference evidence="11" key="1">
    <citation type="submission" date="2013-04" db="EMBL/GenBank/DDBJ databases">
        <authorList>
            <person name="Qu J."/>
            <person name="Murali S.C."/>
            <person name="Bandaranaike D."/>
            <person name="Bellair M."/>
            <person name="Blankenburg K."/>
            <person name="Chao H."/>
            <person name="Dinh H."/>
            <person name="Doddapaneni H."/>
            <person name="Downs B."/>
            <person name="Dugan-Rocha S."/>
            <person name="Elkadiri S."/>
            <person name="Gnanaolivu R.D."/>
            <person name="Hernandez B."/>
            <person name="Javaid M."/>
            <person name="Jayaseelan J.C."/>
            <person name="Lee S."/>
            <person name="Li M."/>
            <person name="Ming W."/>
            <person name="Munidasa M."/>
            <person name="Muniz J."/>
            <person name="Nguyen L."/>
            <person name="Ongeri F."/>
            <person name="Osuji N."/>
            <person name="Pu L.-L."/>
            <person name="Puazo M."/>
            <person name="Qu C."/>
            <person name="Quiroz J."/>
            <person name="Raj R."/>
            <person name="Weissenberger G."/>
            <person name="Xin Y."/>
            <person name="Zou X."/>
            <person name="Han Y."/>
            <person name="Richards S."/>
            <person name="Worley K."/>
            <person name="Muzny D."/>
            <person name="Gibbs R."/>
        </authorList>
    </citation>
    <scope>NUCLEOTIDE SEQUENCE</scope>
    <source>
        <strain evidence="11">Sampled in the wild</strain>
    </source>
</reference>
<dbReference type="GO" id="GO:0046872">
    <property type="term" value="F:metal ion binding"/>
    <property type="evidence" value="ECO:0007669"/>
    <property type="project" value="UniProtKB-KW"/>
</dbReference>
<evidence type="ECO:0000256" key="7">
    <source>
        <dbReference type="ARBA" id="ARBA00023157"/>
    </source>
</evidence>
<dbReference type="Gene3D" id="2.60.40.2130">
    <property type="entry name" value="F-spondin domain"/>
    <property type="match status" value="1"/>
</dbReference>
<dbReference type="PROSITE" id="PS51020">
    <property type="entry name" value="SPONDIN"/>
    <property type="match status" value="1"/>
</dbReference>
<dbReference type="PANTHER" id="PTHR11311:SF15">
    <property type="entry name" value="SPONDIN-2"/>
    <property type="match status" value="1"/>
</dbReference>
<evidence type="ECO:0000256" key="1">
    <source>
        <dbReference type="ARBA" id="ARBA00004498"/>
    </source>
</evidence>
<comment type="caution">
    <text evidence="11">The sequence shown here is derived from an EMBL/GenBank/DDBJ whole genome shotgun (WGS) entry which is preliminary data.</text>
</comment>
<keyword evidence="7" id="KW-1015">Disulfide bond</keyword>
<evidence type="ECO:0000313" key="12">
    <source>
        <dbReference type="Proteomes" id="UP000792457"/>
    </source>
</evidence>
<dbReference type="InterPro" id="IPR038678">
    <property type="entry name" value="Spondin_N_sf"/>
</dbReference>
<dbReference type="EMBL" id="KZ308594">
    <property type="protein sequence ID" value="KAG8232108.1"/>
    <property type="molecule type" value="Genomic_DNA"/>
</dbReference>
<dbReference type="PANTHER" id="PTHR11311">
    <property type="entry name" value="SPONDIN"/>
    <property type="match status" value="1"/>
</dbReference>
<evidence type="ECO:0000256" key="5">
    <source>
        <dbReference type="ARBA" id="ARBA00022729"/>
    </source>
</evidence>
<keyword evidence="6" id="KW-0130">Cell adhesion</keyword>
<evidence type="ECO:0000256" key="4">
    <source>
        <dbReference type="ARBA" id="ARBA00022723"/>
    </source>
</evidence>
<dbReference type="PROSITE" id="PS50092">
    <property type="entry name" value="TSP1"/>
    <property type="match status" value="1"/>
</dbReference>
<organism evidence="11 12">
    <name type="scientific">Ladona fulva</name>
    <name type="common">Scarce chaser dragonfly</name>
    <name type="synonym">Libellula fulva</name>
    <dbReference type="NCBI Taxonomy" id="123851"/>
    <lineage>
        <taxon>Eukaryota</taxon>
        <taxon>Metazoa</taxon>
        <taxon>Ecdysozoa</taxon>
        <taxon>Arthropoda</taxon>
        <taxon>Hexapoda</taxon>
        <taxon>Insecta</taxon>
        <taxon>Pterygota</taxon>
        <taxon>Palaeoptera</taxon>
        <taxon>Odonata</taxon>
        <taxon>Epiprocta</taxon>
        <taxon>Anisoptera</taxon>
        <taxon>Libelluloidea</taxon>
        <taxon>Libellulidae</taxon>
        <taxon>Ladona</taxon>
    </lineage>
</organism>
<evidence type="ECO:0000256" key="3">
    <source>
        <dbReference type="ARBA" id="ARBA00022530"/>
    </source>
</evidence>
<dbReference type="FunFam" id="2.20.100.10:FF:000026">
    <property type="entry name" value="Spondin 1"/>
    <property type="match status" value="1"/>
</dbReference>
<proteinExistence type="predicted"/>